<feature type="transmembrane region" description="Helical" evidence="1">
    <location>
        <begin position="6"/>
        <end position="28"/>
    </location>
</feature>
<gene>
    <name evidence="2" type="ORF">PG999_001517</name>
</gene>
<evidence type="ECO:0008006" key="4">
    <source>
        <dbReference type="Google" id="ProtNLM"/>
    </source>
</evidence>
<dbReference type="EMBL" id="JAQQWP010000002">
    <property type="protein sequence ID" value="KAK8129137.1"/>
    <property type="molecule type" value="Genomic_DNA"/>
</dbReference>
<keyword evidence="1" id="KW-1133">Transmembrane helix</keyword>
<dbReference type="Proteomes" id="UP001392437">
    <property type="component" value="Unassembled WGS sequence"/>
</dbReference>
<comment type="caution">
    <text evidence="2">The sequence shown here is derived from an EMBL/GenBank/DDBJ whole genome shotgun (WGS) entry which is preliminary data.</text>
</comment>
<keyword evidence="1" id="KW-0812">Transmembrane</keyword>
<keyword evidence="1" id="KW-0472">Membrane</keyword>
<protein>
    <recommendedName>
        <fullName evidence="4">Cyanovirin-N domain-containing protein</fullName>
    </recommendedName>
</protein>
<proteinExistence type="predicted"/>
<evidence type="ECO:0000256" key="1">
    <source>
        <dbReference type="SAM" id="Phobius"/>
    </source>
</evidence>
<keyword evidence="3" id="KW-1185">Reference proteome</keyword>
<evidence type="ECO:0000313" key="3">
    <source>
        <dbReference type="Proteomes" id="UP001392437"/>
    </source>
</evidence>
<organism evidence="2 3">
    <name type="scientific">Apiospora kogelbergensis</name>
    <dbReference type="NCBI Taxonomy" id="1337665"/>
    <lineage>
        <taxon>Eukaryota</taxon>
        <taxon>Fungi</taxon>
        <taxon>Dikarya</taxon>
        <taxon>Ascomycota</taxon>
        <taxon>Pezizomycotina</taxon>
        <taxon>Sordariomycetes</taxon>
        <taxon>Xylariomycetidae</taxon>
        <taxon>Amphisphaeriales</taxon>
        <taxon>Apiosporaceae</taxon>
        <taxon>Apiospora</taxon>
    </lineage>
</organism>
<sequence length="184" mass="20016">MPPSSSVFTASVATIMMAMMAMLFLIATPVAGQALDQRGIGLLAYYCDDDWSMMPGYTFSGRCNVSSPAGTRDWLSIDITGCYTVTDDGELSVDNKRTGGMAKRCDRCVRCIDLDKDTCIRCVCSQSDGVKHWAVKDLDDDLWVDIPNSRICCGEWWGGPYCGFRGKPDPPGVPGQAAYTPTLP</sequence>
<reference evidence="2 3" key="1">
    <citation type="submission" date="2023-01" db="EMBL/GenBank/DDBJ databases">
        <title>Analysis of 21 Apiospora genomes using comparative genomics revels a genus with tremendous synthesis potential of carbohydrate active enzymes and secondary metabolites.</title>
        <authorList>
            <person name="Sorensen T."/>
        </authorList>
    </citation>
    <scope>NUCLEOTIDE SEQUENCE [LARGE SCALE GENOMIC DNA]</scope>
    <source>
        <strain evidence="2 3">CBS 117206</strain>
    </source>
</reference>
<dbReference type="Gene3D" id="2.30.60.10">
    <property type="entry name" value="Cyanovirin-N"/>
    <property type="match status" value="1"/>
</dbReference>
<name>A0AAW0R5G7_9PEZI</name>
<dbReference type="AlphaFoldDB" id="A0AAW0R5G7"/>
<evidence type="ECO:0000313" key="2">
    <source>
        <dbReference type="EMBL" id="KAK8129137.1"/>
    </source>
</evidence>
<dbReference type="InterPro" id="IPR036673">
    <property type="entry name" value="Cyanovirin-N_sf"/>
</dbReference>
<accession>A0AAW0R5G7</accession>